<evidence type="ECO:0000256" key="5">
    <source>
        <dbReference type="ARBA" id="ARBA00023136"/>
    </source>
</evidence>
<comment type="subcellular location">
    <subcellularLocation>
        <location evidence="1">Membrane</location>
        <topology evidence="1">Multi-pass membrane protein</topology>
    </subcellularLocation>
</comment>
<dbReference type="AlphaFoldDB" id="A0AAD8B010"/>
<feature type="transmembrane region" description="Helical" evidence="7">
    <location>
        <begin position="112"/>
        <end position="141"/>
    </location>
</feature>
<evidence type="ECO:0000313" key="10">
    <source>
        <dbReference type="Proteomes" id="UP001233172"/>
    </source>
</evidence>
<reference evidence="9" key="1">
    <citation type="journal article" date="2023" name="PLoS Negl. Trop. Dis.">
        <title>A genome sequence for Biomphalaria pfeifferi, the major vector snail for the human-infecting parasite Schistosoma mansoni.</title>
        <authorList>
            <person name="Bu L."/>
            <person name="Lu L."/>
            <person name="Laidemitt M.R."/>
            <person name="Zhang S.M."/>
            <person name="Mutuku M."/>
            <person name="Mkoji G."/>
            <person name="Steinauer M."/>
            <person name="Loker E.S."/>
        </authorList>
    </citation>
    <scope>NUCLEOTIDE SEQUENCE</scope>
    <source>
        <strain evidence="9">KasaAsao</strain>
    </source>
</reference>
<protein>
    <submittedName>
        <fullName evidence="9">Transmembrane protein 41A</fullName>
    </submittedName>
</protein>
<feature type="transmembrane region" description="Helical" evidence="7">
    <location>
        <begin position="20"/>
        <end position="38"/>
    </location>
</feature>
<dbReference type="Pfam" id="PF09335">
    <property type="entry name" value="VTT_dom"/>
    <property type="match status" value="1"/>
</dbReference>
<comment type="caution">
    <text evidence="9">The sequence shown here is derived from an EMBL/GenBank/DDBJ whole genome shotgun (WGS) entry which is preliminary data.</text>
</comment>
<dbReference type="InterPro" id="IPR045014">
    <property type="entry name" value="TM41A/B"/>
</dbReference>
<evidence type="ECO:0000256" key="3">
    <source>
        <dbReference type="ARBA" id="ARBA00022729"/>
    </source>
</evidence>
<feature type="transmembrane region" description="Helical" evidence="7">
    <location>
        <begin position="187"/>
        <end position="206"/>
    </location>
</feature>
<dbReference type="InterPro" id="IPR032816">
    <property type="entry name" value="VTT_dom"/>
</dbReference>
<accession>A0AAD8B010</accession>
<evidence type="ECO:0000313" key="9">
    <source>
        <dbReference type="EMBL" id="KAK0044828.1"/>
    </source>
</evidence>
<evidence type="ECO:0000256" key="6">
    <source>
        <dbReference type="ARBA" id="ARBA00025797"/>
    </source>
</evidence>
<evidence type="ECO:0000256" key="4">
    <source>
        <dbReference type="ARBA" id="ARBA00022989"/>
    </source>
</evidence>
<dbReference type="Proteomes" id="UP001233172">
    <property type="component" value="Unassembled WGS sequence"/>
</dbReference>
<sequence length="257" mass="29222">MPRRAPTSRAVVTGGSIYSILWIPVIFCAATLTLYLLAKGITYEEDGEKFELKFPTSVDDVSEMGAFLKNMKSKHLSYLLFVYCFGYIYKQTFAIPGSVFMNLLAGVLFGPYLGFILASTLTAIGATFCFLLSGNFAKPFVMRYFRDKVHMFQQKVQRNRDSLFFFLLFIRLFPMSPNWFINISSPIVGIPIHLFFTSVFIGLMPYNFVCVQTGSVLSEIHSMNEIFTLWTLFKMMGIAVVALLPGLAIRWFNIKIN</sequence>
<keyword evidence="4 7" id="KW-1133">Transmembrane helix</keyword>
<comment type="similarity">
    <text evidence="6">Belongs to the TMEM41 family.</text>
</comment>
<name>A0AAD8B010_BIOPF</name>
<keyword evidence="10" id="KW-1185">Reference proteome</keyword>
<dbReference type="GO" id="GO:0016020">
    <property type="term" value="C:membrane"/>
    <property type="evidence" value="ECO:0007669"/>
    <property type="project" value="UniProtKB-SubCell"/>
</dbReference>
<evidence type="ECO:0000256" key="7">
    <source>
        <dbReference type="SAM" id="Phobius"/>
    </source>
</evidence>
<organism evidence="9 10">
    <name type="scientific">Biomphalaria pfeifferi</name>
    <name type="common">Bloodfluke planorb</name>
    <name type="synonym">Freshwater snail</name>
    <dbReference type="NCBI Taxonomy" id="112525"/>
    <lineage>
        <taxon>Eukaryota</taxon>
        <taxon>Metazoa</taxon>
        <taxon>Spiralia</taxon>
        <taxon>Lophotrochozoa</taxon>
        <taxon>Mollusca</taxon>
        <taxon>Gastropoda</taxon>
        <taxon>Heterobranchia</taxon>
        <taxon>Euthyneura</taxon>
        <taxon>Panpulmonata</taxon>
        <taxon>Hygrophila</taxon>
        <taxon>Lymnaeoidea</taxon>
        <taxon>Planorbidae</taxon>
        <taxon>Biomphalaria</taxon>
    </lineage>
</organism>
<dbReference type="PANTHER" id="PTHR43220:SF21">
    <property type="entry name" value="TRANSMEMBRANE PROTEIN 41A"/>
    <property type="match status" value="1"/>
</dbReference>
<evidence type="ECO:0000256" key="1">
    <source>
        <dbReference type="ARBA" id="ARBA00004141"/>
    </source>
</evidence>
<keyword evidence="5 7" id="KW-0472">Membrane</keyword>
<dbReference type="EMBL" id="JASAOG010000191">
    <property type="protein sequence ID" value="KAK0044828.1"/>
    <property type="molecule type" value="Genomic_DNA"/>
</dbReference>
<evidence type="ECO:0000259" key="8">
    <source>
        <dbReference type="Pfam" id="PF09335"/>
    </source>
</evidence>
<dbReference type="PANTHER" id="PTHR43220">
    <property type="match status" value="1"/>
</dbReference>
<feature type="transmembrane region" description="Helical" evidence="7">
    <location>
        <begin position="78"/>
        <end position="100"/>
    </location>
</feature>
<evidence type="ECO:0000256" key="2">
    <source>
        <dbReference type="ARBA" id="ARBA00022692"/>
    </source>
</evidence>
<reference evidence="9" key="2">
    <citation type="submission" date="2023-04" db="EMBL/GenBank/DDBJ databases">
        <authorList>
            <person name="Bu L."/>
            <person name="Lu L."/>
            <person name="Laidemitt M.R."/>
            <person name="Zhang S.M."/>
            <person name="Mutuku M."/>
            <person name="Mkoji G."/>
            <person name="Steinauer M."/>
            <person name="Loker E.S."/>
        </authorList>
    </citation>
    <scope>NUCLEOTIDE SEQUENCE</scope>
    <source>
        <strain evidence="9">KasaAsao</strain>
        <tissue evidence="9">Whole Snail</tissue>
    </source>
</reference>
<keyword evidence="2 7" id="KW-0812">Transmembrane</keyword>
<keyword evidence="3" id="KW-0732">Signal</keyword>
<feature type="domain" description="VTT" evidence="8">
    <location>
        <begin position="95"/>
        <end position="215"/>
    </location>
</feature>
<feature type="transmembrane region" description="Helical" evidence="7">
    <location>
        <begin position="162"/>
        <end position="181"/>
    </location>
</feature>
<proteinExistence type="inferred from homology"/>
<feature type="transmembrane region" description="Helical" evidence="7">
    <location>
        <begin position="227"/>
        <end position="252"/>
    </location>
</feature>
<gene>
    <name evidence="9" type="ORF">Bpfe_025773</name>
</gene>